<dbReference type="InterPro" id="IPR007219">
    <property type="entry name" value="XnlR_reg_dom"/>
</dbReference>
<dbReference type="CDD" id="cd12148">
    <property type="entry name" value="fungal_TF_MHR"/>
    <property type="match status" value="1"/>
</dbReference>
<reference evidence="11" key="1">
    <citation type="submission" date="2020-04" db="EMBL/GenBank/DDBJ databases">
        <title>Genome Assembly and Annotation of Botryosphaeria dothidea sdau 11-99, a Latent Pathogen of Apple Fruit Ring Rot in China.</title>
        <authorList>
            <person name="Yu C."/>
            <person name="Diao Y."/>
            <person name="Lu Q."/>
            <person name="Zhao J."/>
            <person name="Cui S."/>
            <person name="Peng C."/>
            <person name="He B."/>
            <person name="Liu H."/>
        </authorList>
    </citation>
    <scope>NUCLEOTIDE SEQUENCE [LARGE SCALE GENOMIC DNA]</scope>
    <source>
        <strain evidence="11">Sdau11-99</strain>
    </source>
</reference>
<feature type="compositionally biased region" description="Low complexity" evidence="8">
    <location>
        <begin position="815"/>
        <end position="830"/>
    </location>
</feature>
<feature type="region of interest" description="Disordered" evidence="8">
    <location>
        <begin position="809"/>
        <end position="850"/>
    </location>
</feature>
<feature type="region of interest" description="Disordered" evidence="8">
    <location>
        <begin position="642"/>
        <end position="686"/>
    </location>
</feature>
<dbReference type="FunFam" id="3.40.50.1820:FF:000251">
    <property type="entry name" value="Extracelular serine carboxypeptidase, putative"/>
    <property type="match status" value="1"/>
</dbReference>
<dbReference type="SMART" id="SM00066">
    <property type="entry name" value="GAL4"/>
    <property type="match status" value="1"/>
</dbReference>
<feature type="compositionally biased region" description="Basic and acidic residues" evidence="8">
    <location>
        <begin position="571"/>
        <end position="581"/>
    </location>
</feature>
<dbReference type="GO" id="GO:0000981">
    <property type="term" value="F:DNA-binding transcription factor activity, RNA polymerase II-specific"/>
    <property type="evidence" value="ECO:0007669"/>
    <property type="project" value="InterPro"/>
</dbReference>
<dbReference type="GO" id="GO:0008270">
    <property type="term" value="F:zinc ion binding"/>
    <property type="evidence" value="ECO:0007669"/>
    <property type="project" value="InterPro"/>
</dbReference>
<keyword evidence="6" id="KW-0804">Transcription</keyword>
<feature type="region of interest" description="Disordered" evidence="8">
    <location>
        <begin position="920"/>
        <end position="973"/>
    </location>
</feature>
<evidence type="ECO:0000313" key="11">
    <source>
        <dbReference type="EMBL" id="KAF4312501.1"/>
    </source>
</evidence>
<dbReference type="OrthoDB" id="2154091at2759"/>
<dbReference type="PANTHER" id="PTHR31313">
    <property type="entry name" value="TY1 ENHANCER ACTIVATOR"/>
    <property type="match status" value="1"/>
</dbReference>
<accession>A0A8H4J3F8</accession>
<dbReference type="InterPro" id="IPR029058">
    <property type="entry name" value="AB_hydrolase_fold"/>
</dbReference>
<dbReference type="Pfam" id="PF04082">
    <property type="entry name" value="Fungal_trans"/>
    <property type="match status" value="1"/>
</dbReference>
<evidence type="ECO:0000256" key="2">
    <source>
        <dbReference type="ARBA" id="ARBA00022723"/>
    </source>
</evidence>
<dbReference type="GO" id="GO:0003677">
    <property type="term" value="F:DNA binding"/>
    <property type="evidence" value="ECO:0007669"/>
    <property type="project" value="UniProtKB-KW"/>
</dbReference>
<proteinExistence type="predicted"/>
<evidence type="ECO:0000256" key="4">
    <source>
        <dbReference type="ARBA" id="ARBA00023015"/>
    </source>
</evidence>
<evidence type="ECO:0000256" key="9">
    <source>
        <dbReference type="SAM" id="SignalP"/>
    </source>
</evidence>
<evidence type="ECO:0000256" key="1">
    <source>
        <dbReference type="ARBA" id="ARBA00004123"/>
    </source>
</evidence>
<keyword evidence="7" id="KW-0539">Nucleus</keyword>
<feature type="signal peptide" evidence="9">
    <location>
        <begin position="1"/>
        <end position="19"/>
    </location>
</feature>
<feature type="region of interest" description="Disordered" evidence="8">
    <location>
        <begin position="1606"/>
        <end position="1653"/>
    </location>
</feature>
<dbReference type="Proteomes" id="UP000572817">
    <property type="component" value="Unassembled WGS sequence"/>
</dbReference>
<dbReference type="InterPro" id="IPR008758">
    <property type="entry name" value="Peptidase_S28"/>
</dbReference>
<dbReference type="GO" id="GO:0070008">
    <property type="term" value="F:serine-type exopeptidase activity"/>
    <property type="evidence" value="ECO:0007669"/>
    <property type="project" value="InterPro"/>
</dbReference>
<organism evidence="11 12">
    <name type="scientific">Botryosphaeria dothidea</name>
    <dbReference type="NCBI Taxonomy" id="55169"/>
    <lineage>
        <taxon>Eukaryota</taxon>
        <taxon>Fungi</taxon>
        <taxon>Dikarya</taxon>
        <taxon>Ascomycota</taxon>
        <taxon>Pezizomycotina</taxon>
        <taxon>Dothideomycetes</taxon>
        <taxon>Dothideomycetes incertae sedis</taxon>
        <taxon>Botryosphaeriales</taxon>
        <taxon>Botryosphaeriaceae</taxon>
        <taxon>Botryosphaeria</taxon>
    </lineage>
</organism>
<dbReference type="EMBL" id="WWBZ02000002">
    <property type="protein sequence ID" value="KAF4312501.1"/>
    <property type="molecule type" value="Genomic_DNA"/>
</dbReference>
<dbReference type="SUPFAM" id="SSF57701">
    <property type="entry name" value="Zn2/Cys6 DNA-binding domain"/>
    <property type="match status" value="1"/>
</dbReference>
<evidence type="ECO:0000313" key="12">
    <source>
        <dbReference type="Proteomes" id="UP000572817"/>
    </source>
</evidence>
<evidence type="ECO:0000256" key="6">
    <source>
        <dbReference type="ARBA" id="ARBA00023163"/>
    </source>
</evidence>
<dbReference type="GO" id="GO:0006508">
    <property type="term" value="P:proteolysis"/>
    <property type="evidence" value="ECO:0007669"/>
    <property type="project" value="InterPro"/>
</dbReference>
<keyword evidence="2" id="KW-0479">Metal-binding</keyword>
<gene>
    <name evidence="11" type="ORF">GTA08_BOTSDO11633</name>
</gene>
<protein>
    <submittedName>
        <fullName evidence="11">Transcription factor</fullName>
    </submittedName>
</protein>
<dbReference type="Gene3D" id="4.10.240.10">
    <property type="entry name" value="Zn(2)-C6 fungal-type DNA-binding domain"/>
    <property type="match status" value="1"/>
</dbReference>
<feature type="compositionally biased region" description="Polar residues" evidence="8">
    <location>
        <begin position="1505"/>
        <end position="1523"/>
    </location>
</feature>
<dbReference type="InterPro" id="IPR001138">
    <property type="entry name" value="Zn2Cys6_DnaBD"/>
</dbReference>
<feature type="domain" description="Zn(2)-C6 fungal-type" evidence="10">
    <location>
        <begin position="855"/>
        <end position="887"/>
    </location>
</feature>
<feature type="chain" id="PRO_5034554039" evidence="9">
    <location>
        <begin position="20"/>
        <end position="1653"/>
    </location>
</feature>
<feature type="region of interest" description="Disordered" evidence="8">
    <location>
        <begin position="560"/>
        <end position="584"/>
    </location>
</feature>
<dbReference type="SMART" id="SM00906">
    <property type="entry name" value="Fungal_trans"/>
    <property type="match status" value="1"/>
</dbReference>
<dbReference type="CDD" id="cd00067">
    <property type="entry name" value="GAL4"/>
    <property type="match status" value="1"/>
</dbReference>
<evidence type="ECO:0000259" key="10">
    <source>
        <dbReference type="PROSITE" id="PS50048"/>
    </source>
</evidence>
<name>A0A8H4J3F8_9PEZI</name>
<comment type="subcellular location">
    <subcellularLocation>
        <location evidence="1">Nucleus</location>
    </subcellularLocation>
</comment>
<dbReference type="PANTHER" id="PTHR31313:SF81">
    <property type="entry name" value="TY1 ENHANCER ACTIVATOR"/>
    <property type="match status" value="1"/>
</dbReference>
<evidence type="ECO:0000256" key="3">
    <source>
        <dbReference type="ARBA" id="ARBA00022833"/>
    </source>
</evidence>
<dbReference type="SUPFAM" id="SSF53474">
    <property type="entry name" value="alpha/beta-Hydrolases"/>
    <property type="match status" value="1"/>
</dbReference>
<dbReference type="InterPro" id="IPR036864">
    <property type="entry name" value="Zn2-C6_fun-type_DNA-bd_sf"/>
</dbReference>
<dbReference type="GO" id="GO:0005634">
    <property type="term" value="C:nucleus"/>
    <property type="evidence" value="ECO:0007669"/>
    <property type="project" value="UniProtKB-SubCell"/>
</dbReference>
<dbReference type="InterPro" id="IPR051615">
    <property type="entry name" value="Transcr_Regulatory_Elem"/>
</dbReference>
<feature type="region of interest" description="Disordered" evidence="8">
    <location>
        <begin position="1469"/>
        <end position="1575"/>
    </location>
</feature>
<evidence type="ECO:0000256" key="8">
    <source>
        <dbReference type="SAM" id="MobiDB-lite"/>
    </source>
</evidence>
<dbReference type="Gene3D" id="3.40.50.1820">
    <property type="entry name" value="alpha/beta hydrolase"/>
    <property type="match status" value="2"/>
</dbReference>
<dbReference type="Pfam" id="PF05577">
    <property type="entry name" value="Peptidase_S28"/>
    <property type="match status" value="1"/>
</dbReference>
<comment type="caution">
    <text evidence="11">The sequence shown here is derived from an EMBL/GenBank/DDBJ whole genome shotgun (WGS) entry which is preliminary data.</text>
</comment>
<evidence type="ECO:0000256" key="7">
    <source>
        <dbReference type="ARBA" id="ARBA00023242"/>
    </source>
</evidence>
<dbReference type="GO" id="GO:0006351">
    <property type="term" value="P:DNA-templated transcription"/>
    <property type="evidence" value="ECO:0007669"/>
    <property type="project" value="InterPro"/>
</dbReference>
<keyword evidence="12" id="KW-1185">Reference proteome</keyword>
<keyword evidence="9" id="KW-0732">Signal</keyword>
<keyword evidence="4" id="KW-0805">Transcription regulation</keyword>
<keyword evidence="5" id="KW-0238">DNA-binding</keyword>
<evidence type="ECO:0000256" key="5">
    <source>
        <dbReference type="ARBA" id="ARBA00023125"/>
    </source>
</evidence>
<dbReference type="PROSITE" id="PS50048">
    <property type="entry name" value="ZN2_CY6_FUNGAL_2"/>
    <property type="match status" value="1"/>
</dbReference>
<dbReference type="PROSITE" id="PS00463">
    <property type="entry name" value="ZN2_CY6_FUNGAL_1"/>
    <property type="match status" value="1"/>
</dbReference>
<sequence>MLSSSLIANLLCLASAAGALRTSVPIRELRKQIKSSRLDRRDADPLSLYPAYNISVPIDHFQNDSLYEPHSNGSFDLCYWFDATYYKPGGPVIVLASGETSGEDRLPFLQKGIVAQLANATGGLGVILEHRYYGESWPVSDLTTESLRFLTTDQALKDSQYFAEHVVFEGLEDFDLSPSSTPWIAYGGSYAGAFVAFLRKLYPETFFGAISSSGVTEAIYDYWQYYEAQRLYGPADCISTLQKLTNVLDNIFIGQNNTKYKTQFKQVFGLGNLTYDDDFASVLSYGIGSWQSLNWDPAVSDPAVFEYCNNITSDALLYPGTTDLQSDVEELLKVGGYSDEVSALTNRMLNYVGYVNLTAVSACDQTQDECFTSHNATFYAQDDISQTWRAWPYQYCTQWGYLQTGSGVPSNQLPLISRLIDLDYNSIICHEAFNITTPSDVEAINKYGGFGISYPRLAIVDGEADPWRAATPHAFVAPNRTSTVSEPFILITGNAVHHWDENGLFPNETTAKLPPKPVAETQAEEAQFVKAWVSEWKQQPGDAADTTAVVSGARQVEDIRRGGSRLGRSGRSGDRFQKDSMRGTSCGTGAIEAASRRAVAIVEAIHESGLIIDRRTIPSAWHGRGAGSLSVELRGADAWPALDPEAASGQSGDDPNRGGRTGAASRIPAARKSNGGAEPHEGPGKSGVCLRLRAARADSPAALRLRATTCSSSSSYSSVRPGPSPPPPTLPRCQTLCLCSRDPGFVAPIAGPGANVRARGLSRPASVRAQGTATTLGLSGQQMVATFTEPHATNPPFCIAPLPADYRASAAATTPSSDMQPSQPSQSAAAYPDYSHQHPQSQSATKRPRHRASIACASCRDRRIRCVVRPGESECLNCKRTGAECIIRNDDERRKPISRAYVASLTDRIALLEELLRRKGEEPPPAIHPPRIRPGLPGSDEPQLESSLDSHLDSAPPSHPDDSFLSESDDGADHYAHLSSASRQGSSPRLLNPADESQSLVGQVLAPRGHLGIDQTSGSVRFFGSLMNCHLPSDKTAISRSSEIVEHARRATKTIRLLSQETHDYLMDLFWDHFNTVLHVIHKEAFLEDYEHGSSHFYSPFLHICVLAVGFRYSDKSRADIQRIALEPRESTFHREAKYMLDVELERPGGIPQVQALLLLANCECVVGRDHTGWLYSGMAVRLAFDIGLHLDTRSSGLSEREVDVRHMTLWACVIFDKYWSLFLGRPTSIKSSDLEVYTLAKRFERLGACLPNGPGLPLETQIYEALLDLMEIAGRAAENRESVMTTWGNFDRNAYRLLVSMDRELTNWHARLPEALRWEPANIQTAPRSFFIMHQQYHSMHIQIRRPFARYEESVTPNPKDLSEDGVVMSIRKACTSHAIAVVKNFWHYRQRFSTKQIFCGALQTSGTACTTLIADLACVKDAKERNHVMKYLKCMAVSLQEMASIFQPAERMCLVLQNVLAEIAQKSPQREGSLIPASRQSTEDDTNQNVSKRRQRSDPRPTSMLQRSEGSGSVQVRSSIDNIPPFPDSLSEAGSVEPSPLFTHQSDLGGWPFPSPESQTGGGGPPLPSSASTIYGSVPPNAWVAAASQVPDAARMSFSNFPGFAEGRTQAGHTDFLSPNDDVWGNWRLEQPQGQLQPEDLEGIAPEKRYR</sequence>
<keyword evidence="3" id="KW-0862">Zinc</keyword>